<feature type="binding site" evidence="2">
    <location>
        <position position="164"/>
    </location>
    <ligand>
        <name>Mn(2+)</name>
        <dbReference type="ChEBI" id="CHEBI:29035"/>
        <label>2</label>
    </ligand>
</feature>
<organism evidence="4 5">
    <name type="scientific">Gracilibacillus oryzae</name>
    <dbReference type="NCBI Taxonomy" id="1672701"/>
    <lineage>
        <taxon>Bacteria</taxon>
        <taxon>Bacillati</taxon>
        <taxon>Bacillota</taxon>
        <taxon>Bacilli</taxon>
        <taxon>Bacillales</taxon>
        <taxon>Bacillaceae</taxon>
        <taxon>Gracilibacillus</taxon>
    </lineage>
</organism>
<dbReference type="GO" id="GO:0019877">
    <property type="term" value="P:diaminopimelate biosynthetic process"/>
    <property type="evidence" value="ECO:0007669"/>
    <property type="project" value="UniProtKB-ARBA"/>
</dbReference>
<feature type="binding site" evidence="2">
    <location>
        <position position="361"/>
    </location>
    <ligand>
        <name>Mn(2+)</name>
        <dbReference type="ChEBI" id="CHEBI:29035"/>
        <label>2</label>
    </ligand>
</feature>
<keyword evidence="1 4" id="KW-0378">Hydrolase</keyword>
<evidence type="ECO:0000313" key="4">
    <source>
        <dbReference type="EMBL" id="KAB8139022.1"/>
    </source>
</evidence>
<feature type="binding site" evidence="2">
    <location>
        <position position="103"/>
    </location>
    <ligand>
        <name>Mn(2+)</name>
        <dbReference type="ChEBI" id="CHEBI:29035"/>
        <label>2</label>
    </ligand>
</feature>
<evidence type="ECO:0000256" key="1">
    <source>
        <dbReference type="ARBA" id="ARBA00022801"/>
    </source>
</evidence>
<dbReference type="FunFam" id="3.30.70.360:FF:000001">
    <property type="entry name" value="N-acetyldiaminopimelate deacetylase"/>
    <property type="match status" value="1"/>
</dbReference>
<dbReference type="Gene3D" id="3.40.630.10">
    <property type="entry name" value="Zn peptidases"/>
    <property type="match status" value="1"/>
</dbReference>
<dbReference type="InterPro" id="IPR011650">
    <property type="entry name" value="Peptidase_M20_dimer"/>
</dbReference>
<keyword evidence="2" id="KW-0464">Manganese</keyword>
<comment type="caution">
    <text evidence="4">The sequence shown here is derived from an EMBL/GenBank/DDBJ whole genome shotgun (WGS) entry which is preliminary data.</text>
</comment>
<dbReference type="NCBIfam" id="TIGR01891">
    <property type="entry name" value="amidohydrolases"/>
    <property type="match status" value="1"/>
</dbReference>
<dbReference type="PANTHER" id="PTHR11014:SF63">
    <property type="entry name" value="METALLOPEPTIDASE, PUTATIVE (AFU_ORTHOLOGUE AFUA_6G09600)-RELATED"/>
    <property type="match status" value="1"/>
</dbReference>
<dbReference type="PANTHER" id="PTHR11014">
    <property type="entry name" value="PEPTIDASE M20 FAMILY MEMBER"/>
    <property type="match status" value="1"/>
</dbReference>
<feature type="domain" description="Peptidase M20 dimerisation" evidence="3">
    <location>
        <begin position="187"/>
        <end position="283"/>
    </location>
</feature>
<dbReference type="Proteomes" id="UP000480246">
    <property type="component" value="Unassembled WGS sequence"/>
</dbReference>
<dbReference type="EMBL" id="WEID01000008">
    <property type="protein sequence ID" value="KAB8139022.1"/>
    <property type="molecule type" value="Genomic_DNA"/>
</dbReference>
<dbReference type="OrthoDB" id="9776731at2"/>
<dbReference type="GO" id="GO:0050118">
    <property type="term" value="F:N-acetyldiaminopimelate deacetylase activity"/>
    <property type="evidence" value="ECO:0007669"/>
    <property type="project" value="UniProtKB-ARBA"/>
</dbReference>
<reference evidence="4 5" key="1">
    <citation type="submission" date="2019-10" db="EMBL/GenBank/DDBJ databases">
        <title>Gracilibacillus sp. nov. isolated from rice seeds.</title>
        <authorList>
            <person name="He S."/>
        </authorList>
    </citation>
    <scope>NUCLEOTIDE SEQUENCE [LARGE SCALE GENOMIC DNA]</scope>
    <source>
        <strain evidence="4 5">TD8</strain>
    </source>
</reference>
<evidence type="ECO:0000259" key="3">
    <source>
        <dbReference type="Pfam" id="PF07687"/>
    </source>
</evidence>
<comment type="cofactor">
    <cofactor evidence="2">
        <name>Mn(2+)</name>
        <dbReference type="ChEBI" id="CHEBI:29035"/>
    </cofactor>
    <text evidence="2">The Mn(2+) ion enhances activity.</text>
</comment>
<dbReference type="InterPro" id="IPR036264">
    <property type="entry name" value="Bact_exopeptidase_dim_dom"/>
</dbReference>
<dbReference type="GO" id="GO:0046872">
    <property type="term" value="F:metal ion binding"/>
    <property type="evidence" value="ECO:0007669"/>
    <property type="project" value="UniProtKB-KW"/>
</dbReference>
<sequence length="389" mass="43267">MLQTFFQEVDNYYDEMVEMRRHLHQHPELSFQEYKTASFIQDFYHKLDIPFQPNVGGNGVVARLNGAQSGKTIALRADFDALPIEDAKQVPYRSTNSGVMHACAHDGHTATLLTVAKILHKYRDQLPGNITFIHQHAEEVAPGGAQPIISDGVLKGVDYVYGTHLWTGTPYGIVQTAPGNFMAAADKFTITIKGSGGHGGMPHQTIDPIVIGSQLVTNLQQIVSRKLDPLATAVLSIGKFHAGNAYNVIPDIAVIEGTVRTFDQELQQLIMAEMEKIIKGTCHSYQAEFIFDYQKGYRPVVNHKEHAQLIIESAQQVDEVEKAEIVAPSMTGEDFAYYLEERPGAFFFTGAQIKDQFVPHHHPMFDFDERAMKIAAKTLISAVMKANQI</sequence>
<gene>
    <name evidence="4" type="ORF">F9U64_02165</name>
</gene>
<dbReference type="SUPFAM" id="SSF55031">
    <property type="entry name" value="Bacterial exopeptidase dimerisation domain"/>
    <property type="match status" value="1"/>
</dbReference>
<keyword evidence="5" id="KW-1185">Reference proteome</keyword>
<name>A0A7C8L1J7_9BACI</name>
<dbReference type="PIRSF" id="PIRSF005962">
    <property type="entry name" value="Pept_M20D_amidohydro"/>
    <property type="match status" value="1"/>
</dbReference>
<dbReference type="Pfam" id="PF07687">
    <property type="entry name" value="M20_dimer"/>
    <property type="match status" value="1"/>
</dbReference>
<protein>
    <submittedName>
        <fullName evidence="4">Amidohydrolase</fullName>
    </submittedName>
</protein>
<feature type="binding site" evidence="2">
    <location>
        <position position="139"/>
    </location>
    <ligand>
        <name>Mn(2+)</name>
        <dbReference type="ChEBI" id="CHEBI:29035"/>
        <label>2</label>
    </ligand>
</feature>
<dbReference type="Gene3D" id="3.30.70.360">
    <property type="match status" value="1"/>
</dbReference>
<dbReference type="RefSeq" id="WP_153401192.1">
    <property type="nucleotide sequence ID" value="NZ_ML762424.1"/>
</dbReference>
<proteinExistence type="predicted"/>
<evidence type="ECO:0000313" key="5">
    <source>
        <dbReference type="Proteomes" id="UP000480246"/>
    </source>
</evidence>
<dbReference type="Pfam" id="PF01546">
    <property type="entry name" value="Peptidase_M20"/>
    <property type="match status" value="1"/>
</dbReference>
<evidence type="ECO:0000256" key="2">
    <source>
        <dbReference type="PIRSR" id="PIRSR005962-1"/>
    </source>
</evidence>
<dbReference type="InterPro" id="IPR002933">
    <property type="entry name" value="Peptidase_M20"/>
</dbReference>
<dbReference type="SUPFAM" id="SSF53187">
    <property type="entry name" value="Zn-dependent exopeptidases"/>
    <property type="match status" value="1"/>
</dbReference>
<keyword evidence="2" id="KW-0479">Metal-binding</keyword>
<dbReference type="InterPro" id="IPR017439">
    <property type="entry name" value="Amidohydrolase"/>
</dbReference>
<feature type="binding site" evidence="2">
    <location>
        <position position="105"/>
    </location>
    <ligand>
        <name>Mn(2+)</name>
        <dbReference type="ChEBI" id="CHEBI:29035"/>
        <label>2</label>
    </ligand>
</feature>
<dbReference type="AlphaFoldDB" id="A0A7C8L1J7"/>
<accession>A0A7C8L1J7</accession>